<evidence type="ECO:0000256" key="4">
    <source>
        <dbReference type="ARBA" id="ARBA00022452"/>
    </source>
</evidence>
<dbReference type="NCBIfam" id="NF007002">
    <property type="entry name" value="PRK09465.1"/>
    <property type="match status" value="1"/>
</dbReference>
<comment type="caution">
    <text evidence="10">The sequence shown here is derived from an EMBL/GenBank/DDBJ whole genome shotgun (WGS) entry which is preliminary data.</text>
</comment>
<feature type="signal peptide" evidence="9">
    <location>
        <begin position="1"/>
        <end position="22"/>
    </location>
</feature>
<keyword evidence="9" id="KW-0732">Signal</keyword>
<dbReference type="InterPro" id="IPR058622">
    <property type="entry name" value="TolC"/>
</dbReference>
<evidence type="ECO:0000256" key="9">
    <source>
        <dbReference type="SAM" id="SignalP"/>
    </source>
</evidence>
<comment type="similarity">
    <text evidence="2">Belongs to the outer membrane factor (OMF) (TC 1.B.17) family.</text>
</comment>
<feature type="coiled-coil region" evidence="8">
    <location>
        <begin position="143"/>
        <end position="194"/>
    </location>
</feature>
<organism evidence="10 11">
    <name type="scientific">Psychromonas marina</name>
    <dbReference type="NCBI Taxonomy" id="88364"/>
    <lineage>
        <taxon>Bacteria</taxon>
        <taxon>Pseudomonadati</taxon>
        <taxon>Pseudomonadota</taxon>
        <taxon>Gammaproteobacteria</taxon>
        <taxon>Alteromonadales</taxon>
        <taxon>Psychromonadaceae</taxon>
        <taxon>Psychromonas</taxon>
    </lineage>
</organism>
<keyword evidence="3" id="KW-0813">Transport</keyword>
<protein>
    <submittedName>
        <fullName evidence="10">Outer membrane channel protein TolC</fullName>
    </submittedName>
</protein>
<dbReference type="PANTHER" id="PTHR30026">
    <property type="entry name" value="OUTER MEMBRANE PROTEIN TOLC"/>
    <property type="match status" value="1"/>
</dbReference>
<keyword evidence="4" id="KW-1134">Transmembrane beta strand</keyword>
<name>A0ABQ6E081_9GAMM</name>
<evidence type="ECO:0000256" key="2">
    <source>
        <dbReference type="ARBA" id="ARBA00007613"/>
    </source>
</evidence>
<dbReference type="Proteomes" id="UP001157353">
    <property type="component" value="Unassembled WGS sequence"/>
</dbReference>
<sequence>MIKRFSIASIVALSTFSSAVSADNLLQVYQTAKMKDPIILKSKAQYDLFVEKINEADASLLPQIGFGLTAGYTTASEDAATNSNYGASVGLSQSIYNGSYWQQLDIAEKQATQYAAIYGYAAQDLIYRSAVAYFDVLRADEAVKSVKANKRAVERQLEQTKQRFDVGLIAITDVHEAQAEFDRTNADLISAENSLANSYYVLRELTGEDVLSVSYLNTDTFAPQPLSGDVKSWRNNALEYNLQLHEKRISKEVAKMQIDLAETGHLPTLDFTAGLAYSNKDYDNNSAANVDMSSGSLGIELNVPIYTGGAITSRVKQAQYSYVIASEDLVQTFRSTEAQVNSGYNNVRASLSSINAYEQTVISSTSALEATEAGFEVGTRTIVDVLDATRSLYSSENQLANARYDYIINMLQLKYSAGTLAEQDIMDVSTGLVEIDPKADPTETDKK</sequence>
<dbReference type="InterPro" id="IPR010130">
    <property type="entry name" value="T1SS_OMP_TolC"/>
</dbReference>
<comment type="subcellular location">
    <subcellularLocation>
        <location evidence="1">Cell outer membrane</location>
    </subcellularLocation>
</comment>
<keyword evidence="11" id="KW-1185">Reference proteome</keyword>
<evidence type="ECO:0000256" key="1">
    <source>
        <dbReference type="ARBA" id="ARBA00004442"/>
    </source>
</evidence>
<keyword evidence="5" id="KW-0812">Transmembrane</keyword>
<proteinExistence type="inferred from homology"/>
<dbReference type="Pfam" id="PF02321">
    <property type="entry name" value="OEP"/>
    <property type="match status" value="2"/>
</dbReference>
<evidence type="ECO:0000313" key="10">
    <source>
        <dbReference type="EMBL" id="GLS90839.1"/>
    </source>
</evidence>
<reference evidence="11" key="1">
    <citation type="journal article" date="2019" name="Int. J. Syst. Evol. Microbiol.">
        <title>The Global Catalogue of Microorganisms (GCM) 10K type strain sequencing project: providing services to taxonomists for standard genome sequencing and annotation.</title>
        <authorList>
            <consortium name="The Broad Institute Genomics Platform"/>
            <consortium name="The Broad Institute Genome Sequencing Center for Infectious Disease"/>
            <person name="Wu L."/>
            <person name="Ma J."/>
        </authorList>
    </citation>
    <scope>NUCLEOTIDE SEQUENCE [LARGE SCALE GENOMIC DNA]</scope>
    <source>
        <strain evidence="11">NBRC 103166</strain>
    </source>
</reference>
<gene>
    <name evidence="10" type="ORF">GCM10007916_19060</name>
</gene>
<keyword evidence="6" id="KW-0472">Membrane</keyword>
<dbReference type="RefSeq" id="WP_284203953.1">
    <property type="nucleotide sequence ID" value="NZ_BSPQ01000005.1"/>
</dbReference>
<dbReference type="SUPFAM" id="SSF56954">
    <property type="entry name" value="Outer membrane efflux proteins (OEP)"/>
    <property type="match status" value="1"/>
</dbReference>
<dbReference type="EMBL" id="BSPQ01000005">
    <property type="protein sequence ID" value="GLS90839.1"/>
    <property type="molecule type" value="Genomic_DNA"/>
</dbReference>
<keyword evidence="8" id="KW-0175">Coiled coil</keyword>
<evidence type="ECO:0000256" key="5">
    <source>
        <dbReference type="ARBA" id="ARBA00022692"/>
    </source>
</evidence>
<evidence type="ECO:0000256" key="8">
    <source>
        <dbReference type="SAM" id="Coils"/>
    </source>
</evidence>
<accession>A0ABQ6E081</accession>
<evidence type="ECO:0000313" key="11">
    <source>
        <dbReference type="Proteomes" id="UP001157353"/>
    </source>
</evidence>
<dbReference type="NCBIfam" id="TIGR01844">
    <property type="entry name" value="type_I_sec_TolC"/>
    <property type="match status" value="1"/>
</dbReference>
<dbReference type="InterPro" id="IPR051906">
    <property type="entry name" value="TolC-like"/>
</dbReference>
<feature type="chain" id="PRO_5047362925" evidence="9">
    <location>
        <begin position="23"/>
        <end position="447"/>
    </location>
</feature>
<dbReference type="Gene3D" id="1.20.1600.10">
    <property type="entry name" value="Outer membrane efflux proteins (OEP)"/>
    <property type="match status" value="1"/>
</dbReference>
<keyword evidence="7" id="KW-0998">Cell outer membrane</keyword>
<evidence type="ECO:0000256" key="3">
    <source>
        <dbReference type="ARBA" id="ARBA00022448"/>
    </source>
</evidence>
<dbReference type="PANTHER" id="PTHR30026:SF20">
    <property type="entry name" value="OUTER MEMBRANE PROTEIN TOLC"/>
    <property type="match status" value="1"/>
</dbReference>
<evidence type="ECO:0000256" key="6">
    <source>
        <dbReference type="ARBA" id="ARBA00023136"/>
    </source>
</evidence>
<dbReference type="InterPro" id="IPR003423">
    <property type="entry name" value="OMP_efflux"/>
</dbReference>
<evidence type="ECO:0000256" key="7">
    <source>
        <dbReference type="ARBA" id="ARBA00023237"/>
    </source>
</evidence>